<dbReference type="RefSeq" id="WP_106530011.1">
    <property type="nucleotide sequence ID" value="NZ_PYAW01000004.1"/>
</dbReference>
<keyword evidence="2" id="KW-1185">Reference proteome</keyword>
<organism evidence="1 2">
    <name type="scientific">Chitinophaga niastensis</name>
    <dbReference type="NCBI Taxonomy" id="536980"/>
    <lineage>
        <taxon>Bacteria</taxon>
        <taxon>Pseudomonadati</taxon>
        <taxon>Bacteroidota</taxon>
        <taxon>Chitinophagia</taxon>
        <taxon>Chitinophagales</taxon>
        <taxon>Chitinophagaceae</taxon>
        <taxon>Chitinophaga</taxon>
    </lineage>
</organism>
<gene>
    <name evidence="1" type="ORF">CLV51_104403</name>
</gene>
<protein>
    <submittedName>
        <fullName evidence="1">Uncharacterized protein</fullName>
    </submittedName>
</protein>
<dbReference type="EMBL" id="PYAW01000004">
    <property type="protein sequence ID" value="PSL45696.1"/>
    <property type="molecule type" value="Genomic_DNA"/>
</dbReference>
<evidence type="ECO:0000313" key="1">
    <source>
        <dbReference type="EMBL" id="PSL45696.1"/>
    </source>
</evidence>
<dbReference type="Proteomes" id="UP000240971">
    <property type="component" value="Unassembled WGS sequence"/>
</dbReference>
<evidence type="ECO:0000313" key="2">
    <source>
        <dbReference type="Proteomes" id="UP000240971"/>
    </source>
</evidence>
<reference evidence="1 2" key="1">
    <citation type="submission" date="2018-03" db="EMBL/GenBank/DDBJ databases">
        <title>Genomic Encyclopedia of Archaeal and Bacterial Type Strains, Phase II (KMG-II): from individual species to whole genera.</title>
        <authorList>
            <person name="Goeker M."/>
        </authorList>
    </citation>
    <scope>NUCLEOTIDE SEQUENCE [LARGE SCALE GENOMIC DNA]</scope>
    <source>
        <strain evidence="1 2">DSM 24859</strain>
    </source>
</reference>
<comment type="caution">
    <text evidence="1">The sequence shown here is derived from an EMBL/GenBank/DDBJ whole genome shotgun (WGS) entry which is preliminary data.</text>
</comment>
<proteinExistence type="predicted"/>
<sequence length="77" mass="8058">MKKARIMLAVIAVVAVVGGGLAVKAKTLGGVIYCSTTKSDHCPVKLNYTITPFSGVTSFCTTDPVAVCNLTYITPHL</sequence>
<name>A0A2P8HHK2_CHINA</name>
<dbReference type="AlphaFoldDB" id="A0A2P8HHK2"/>
<accession>A0A2P8HHK2</accession>